<dbReference type="Proteomes" id="UP000095601">
    <property type="component" value="Unassembled WGS sequence"/>
</dbReference>
<evidence type="ECO:0000313" key="2">
    <source>
        <dbReference type="Proteomes" id="UP000095601"/>
    </source>
</evidence>
<proteinExistence type="predicted"/>
<reference evidence="1 2" key="1">
    <citation type="submission" date="2016-09" db="EMBL/GenBank/DDBJ databases">
        <authorList>
            <person name="Capua I."/>
            <person name="De Benedictis P."/>
            <person name="Joannis T."/>
            <person name="Lombin L.H."/>
            <person name="Cattoli G."/>
        </authorList>
    </citation>
    <scope>NUCLEOTIDE SEQUENCE [LARGE SCALE GENOMIC DNA]</scope>
    <source>
        <strain evidence="1 2">NRS-1</strain>
    </source>
</reference>
<dbReference type="KEGG" id="cnr:EB819_07775"/>
<evidence type="ECO:0000313" key="1">
    <source>
        <dbReference type="EMBL" id="OEL11108.1"/>
    </source>
</evidence>
<dbReference type="STRING" id="237258.SAMN04489756_1245"/>
<gene>
    <name evidence="1" type="ORF">BHF72_2462</name>
</gene>
<comment type="caution">
    <text evidence="1">The sequence shown here is derived from an EMBL/GenBank/DDBJ whole genome shotgun (WGS) entry which is preliminary data.</text>
</comment>
<accession>A0A1E5UE64</accession>
<name>A0A1E5UE64_9FLAO</name>
<dbReference type="EMBL" id="MKGI01000060">
    <property type="protein sequence ID" value="OEL11108.1"/>
    <property type="molecule type" value="Genomic_DNA"/>
</dbReference>
<protein>
    <submittedName>
        <fullName evidence="1">Uncharacterized protein</fullName>
    </submittedName>
</protein>
<organism evidence="1 2">
    <name type="scientific">Cloacibacterium normanense</name>
    <dbReference type="NCBI Taxonomy" id="237258"/>
    <lineage>
        <taxon>Bacteria</taxon>
        <taxon>Pseudomonadati</taxon>
        <taxon>Bacteroidota</taxon>
        <taxon>Flavobacteriia</taxon>
        <taxon>Flavobacteriales</taxon>
        <taxon>Weeksellaceae</taxon>
    </lineage>
</organism>
<dbReference type="AlphaFoldDB" id="A0A1E5UE64"/>
<dbReference type="OrthoDB" id="1349797at2"/>
<dbReference type="RefSeq" id="WP_069798809.1">
    <property type="nucleotide sequence ID" value="NZ_CP034157.1"/>
</dbReference>
<keyword evidence="2" id="KW-1185">Reference proteome</keyword>
<sequence>MNYNIKAFIKLGSEKNIIDLYNNGTVFLNTIQYFRNIEDGELRGDKYEGISEVINSLPGTFKIKQSEQEFRFEKVHLRKSFKEILGNIYSLYAISDKGFRNYQDFKIDERLNGFGSHCLVIDPKSFINKIEKTLHNLGYSYNHGFVDYYDKEKICREVSLFEKPLEFEYQKEFRFFLKNEKIEPVKIQIDSLENCSELFRTEDILTLQLKPKELI</sequence>